<sequence length="75" mass="8545">MAAELRVHDTVSRRGENSPVAGELIYPQCTFTMEEMVLQNPGAAVAQRQLWPEGSCYVWFQADLEGRLFWMGCHK</sequence>
<protein>
    <submittedName>
        <fullName evidence="1">Uncharacterized protein</fullName>
    </submittedName>
</protein>
<keyword evidence="2" id="KW-1185">Reference proteome</keyword>
<comment type="caution">
    <text evidence="1">The sequence shown here is derived from an EMBL/GenBank/DDBJ whole genome shotgun (WGS) entry which is preliminary data.</text>
</comment>
<gene>
    <name evidence="1" type="ORF">DV515_00009990</name>
</gene>
<name>A0A3L8SAJ0_CHLGU</name>
<dbReference type="AlphaFoldDB" id="A0A3L8SAJ0"/>
<proteinExistence type="predicted"/>
<accession>A0A3L8SAJ0</accession>
<dbReference type="EMBL" id="QUSF01000033">
    <property type="protein sequence ID" value="RLV99269.1"/>
    <property type="molecule type" value="Genomic_DNA"/>
</dbReference>
<reference evidence="1 2" key="1">
    <citation type="journal article" date="2018" name="Proc. R. Soc. B">
        <title>A non-coding region near Follistatin controls head colour polymorphism in the Gouldian finch.</title>
        <authorList>
            <person name="Toomey M.B."/>
            <person name="Marques C.I."/>
            <person name="Andrade P."/>
            <person name="Araujo P.M."/>
            <person name="Sabatino S."/>
            <person name="Gazda M.A."/>
            <person name="Afonso S."/>
            <person name="Lopes R.J."/>
            <person name="Corbo J.C."/>
            <person name="Carneiro M."/>
        </authorList>
    </citation>
    <scope>NUCLEOTIDE SEQUENCE [LARGE SCALE GENOMIC DNA]</scope>
    <source>
        <strain evidence="1">Red01</strain>
        <tissue evidence="1">Muscle</tissue>
    </source>
</reference>
<dbReference type="Proteomes" id="UP000276834">
    <property type="component" value="Unassembled WGS sequence"/>
</dbReference>
<dbReference type="OrthoDB" id="10264956at2759"/>
<evidence type="ECO:0000313" key="1">
    <source>
        <dbReference type="EMBL" id="RLV99269.1"/>
    </source>
</evidence>
<evidence type="ECO:0000313" key="2">
    <source>
        <dbReference type="Proteomes" id="UP000276834"/>
    </source>
</evidence>
<organism evidence="1 2">
    <name type="scientific">Chloebia gouldiae</name>
    <name type="common">Gouldian finch</name>
    <name type="synonym">Erythrura gouldiae</name>
    <dbReference type="NCBI Taxonomy" id="44316"/>
    <lineage>
        <taxon>Eukaryota</taxon>
        <taxon>Metazoa</taxon>
        <taxon>Chordata</taxon>
        <taxon>Craniata</taxon>
        <taxon>Vertebrata</taxon>
        <taxon>Euteleostomi</taxon>
        <taxon>Archelosauria</taxon>
        <taxon>Archosauria</taxon>
        <taxon>Dinosauria</taxon>
        <taxon>Saurischia</taxon>
        <taxon>Theropoda</taxon>
        <taxon>Coelurosauria</taxon>
        <taxon>Aves</taxon>
        <taxon>Neognathae</taxon>
        <taxon>Neoaves</taxon>
        <taxon>Telluraves</taxon>
        <taxon>Australaves</taxon>
        <taxon>Passeriformes</taxon>
        <taxon>Passeroidea</taxon>
        <taxon>Passeridae</taxon>
        <taxon>Chloebia</taxon>
    </lineage>
</organism>